<organism evidence="1 2">
    <name type="scientific">Prorocentrum cordatum</name>
    <dbReference type="NCBI Taxonomy" id="2364126"/>
    <lineage>
        <taxon>Eukaryota</taxon>
        <taxon>Sar</taxon>
        <taxon>Alveolata</taxon>
        <taxon>Dinophyceae</taxon>
        <taxon>Prorocentrales</taxon>
        <taxon>Prorocentraceae</taxon>
        <taxon>Prorocentrum</taxon>
    </lineage>
</organism>
<gene>
    <name evidence="1" type="ORF">PCOR1329_LOCUS21178</name>
</gene>
<dbReference type="InterPro" id="IPR045499">
    <property type="entry name" value="DUF6492"/>
</dbReference>
<protein>
    <submittedName>
        <fullName evidence="1">Uncharacterized protein</fullName>
    </submittedName>
</protein>
<proteinExistence type="predicted"/>
<sequence>EETRGFHLHDFSQNLEGKVGWFAQQIFKLKIAQLLTEEFYIVLDSKNTFIRDVEANSFFSPCHQAYNFAQYTMDKVPDPHNKWYHKSAEALNLDISQAGDTLWPASITPMTMHRQTVLDMLESIGEDPSPYSICGGPLCGMMEDGGVTEFTAYQLYAHFVKDFECIHKTSPPGKEDIAISLWRGFDGSFGLLEKVASKE</sequence>
<accession>A0ABN9RJS3</accession>
<name>A0ABN9RJS3_9DINO</name>
<dbReference type="Pfam" id="PF20102">
    <property type="entry name" value="DUF6492"/>
    <property type="match status" value="1"/>
</dbReference>
<evidence type="ECO:0000313" key="2">
    <source>
        <dbReference type="Proteomes" id="UP001189429"/>
    </source>
</evidence>
<reference evidence="1" key="1">
    <citation type="submission" date="2023-10" db="EMBL/GenBank/DDBJ databases">
        <authorList>
            <person name="Chen Y."/>
            <person name="Shah S."/>
            <person name="Dougan E. K."/>
            <person name="Thang M."/>
            <person name="Chan C."/>
        </authorList>
    </citation>
    <scope>NUCLEOTIDE SEQUENCE [LARGE SCALE GENOMIC DNA]</scope>
</reference>
<evidence type="ECO:0000313" key="1">
    <source>
        <dbReference type="EMBL" id="CAK0819101.1"/>
    </source>
</evidence>
<dbReference type="Proteomes" id="UP001189429">
    <property type="component" value="Unassembled WGS sequence"/>
</dbReference>
<feature type="non-terminal residue" evidence="1">
    <location>
        <position position="1"/>
    </location>
</feature>
<keyword evidence="2" id="KW-1185">Reference proteome</keyword>
<feature type="non-terminal residue" evidence="1">
    <location>
        <position position="199"/>
    </location>
</feature>
<dbReference type="EMBL" id="CAUYUJ010006943">
    <property type="protein sequence ID" value="CAK0819101.1"/>
    <property type="molecule type" value="Genomic_DNA"/>
</dbReference>
<comment type="caution">
    <text evidence="1">The sequence shown here is derived from an EMBL/GenBank/DDBJ whole genome shotgun (WGS) entry which is preliminary data.</text>
</comment>